<dbReference type="InterPro" id="IPR036366">
    <property type="entry name" value="PGBDSf"/>
</dbReference>
<evidence type="ECO:0000313" key="7">
    <source>
        <dbReference type="EMBL" id="MFC5020223.1"/>
    </source>
</evidence>
<dbReference type="InterPro" id="IPR002477">
    <property type="entry name" value="Peptidoglycan-bd-like"/>
</dbReference>
<organism evidence="7 8">
    <name type="scientific">Streptomyces lienomycini</name>
    <dbReference type="NCBI Taxonomy" id="284035"/>
    <lineage>
        <taxon>Bacteria</taxon>
        <taxon>Bacillati</taxon>
        <taxon>Actinomycetota</taxon>
        <taxon>Actinomycetes</taxon>
        <taxon>Kitasatosporales</taxon>
        <taxon>Streptomycetaceae</taxon>
        <taxon>Streptomyces</taxon>
    </lineage>
</organism>
<dbReference type="InterPro" id="IPR017853">
    <property type="entry name" value="GH"/>
</dbReference>
<proteinExistence type="inferred from homology"/>
<gene>
    <name evidence="7" type="ORF">ACFPRC_35965</name>
</gene>
<keyword evidence="5" id="KW-0732">Signal</keyword>
<evidence type="ECO:0000259" key="6">
    <source>
        <dbReference type="Pfam" id="PF01471"/>
    </source>
</evidence>
<dbReference type="SUPFAM" id="SSF51445">
    <property type="entry name" value="(Trans)glycosidases"/>
    <property type="match status" value="1"/>
</dbReference>
<dbReference type="InterPro" id="IPR018077">
    <property type="entry name" value="Glyco_hydro_fam25_subgr"/>
</dbReference>
<dbReference type="Pfam" id="PF01183">
    <property type="entry name" value="Glyco_hydro_25"/>
    <property type="match status" value="1"/>
</dbReference>
<name>A0ABV9X605_9ACTN</name>
<feature type="domain" description="Peptidoglycan binding-like" evidence="6">
    <location>
        <begin position="290"/>
        <end position="345"/>
    </location>
</feature>
<dbReference type="PANTHER" id="PTHR34135">
    <property type="entry name" value="LYSOZYME"/>
    <property type="match status" value="1"/>
</dbReference>
<sequence length="412" mass="43745">MSMRPSHALRLTALGIATASLTGGAVLATAPQSAAAPPSSYSVKGIDTSHHNHDATGQPIDWKRVAQKNVFTFLKATQGSRYKDPWFARDFEAASATSLLRAPYHFFDPKSTRDGAAQADHFIRTARAAGYSGTKAGELPPVLDVESVRVNGKEVCPKALRAGQLDIFLKRVKAAFKVTPIVYTRASFVNDCMGGKGQVFKDYPLWLARYGSGAREPQPVPGADSWTFWQYTESERVPGVPGAKNTVGTADRNVYRGTLAQLRAMANLGGTPTTPPRPGTSWPTVKPGQRGVDVSTVQLLLTARGHATKADGVFGSGTTAKVKAFQKAQHLNADGIVGPATWTRLVTTLKAGSKGTAVKALQRQLTANGHTVNADGTFGPATTAKVKAFQKAHRLTADGIAGPDTWAALVSR</sequence>
<accession>A0ABV9X605</accession>
<reference evidence="8" key="1">
    <citation type="journal article" date="2019" name="Int. J. Syst. Evol. Microbiol.">
        <title>The Global Catalogue of Microorganisms (GCM) 10K type strain sequencing project: providing services to taxonomists for standard genome sequencing and annotation.</title>
        <authorList>
            <consortium name="The Broad Institute Genomics Platform"/>
            <consortium name="The Broad Institute Genome Sequencing Center for Infectious Disease"/>
            <person name="Wu L."/>
            <person name="Ma J."/>
        </authorList>
    </citation>
    <scope>NUCLEOTIDE SEQUENCE [LARGE SCALE GENOMIC DNA]</scope>
    <source>
        <strain evidence="8">CGMCC 4.1542</strain>
    </source>
</reference>
<dbReference type="Pfam" id="PF01471">
    <property type="entry name" value="PG_binding_1"/>
    <property type="match status" value="2"/>
</dbReference>
<feature type="region of interest" description="Disordered" evidence="4">
    <location>
        <begin position="269"/>
        <end position="289"/>
    </location>
</feature>
<keyword evidence="8" id="KW-1185">Reference proteome</keyword>
<feature type="signal peptide" evidence="5">
    <location>
        <begin position="1"/>
        <end position="35"/>
    </location>
</feature>
<evidence type="ECO:0000256" key="4">
    <source>
        <dbReference type="SAM" id="MobiDB-lite"/>
    </source>
</evidence>
<keyword evidence="3" id="KW-0326">Glycosidase</keyword>
<dbReference type="Proteomes" id="UP001595855">
    <property type="component" value="Unassembled WGS sequence"/>
</dbReference>
<dbReference type="EMBL" id="JBHSJO010000002">
    <property type="protein sequence ID" value="MFC5020223.1"/>
    <property type="molecule type" value="Genomic_DNA"/>
</dbReference>
<evidence type="ECO:0000256" key="3">
    <source>
        <dbReference type="ARBA" id="ARBA00023295"/>
    </source>
</evidence>
<evidence type="ECO:0000313" key="8">
    <source>
        <dbReference type="Proteomes" id="UP001595855"/>
    </source>
</evidence>
<dbReference type="Gene3D" id="3.20.20.80">
    <property type="entry name" value="Glycosidases"/>
    <property type="match status" value="1"/>
</dbReference>
<feature type="chain" id="PRO_5047500531" evidence="5">
    <location>
        <begin position="36"/>
        <end position="412"/>
    </location>
</feature>
<dbReference type="PANTHER" id="PTHR34135:SF2">
    <property type="entry name" value="LYSOZYME"/>
    <property type="match status" value="1"/>
</dbReference>
<dbReference type="Gene3D" id="1.10.101.10">
    <property type="entry name" value="PGBD-like superfamily/PGBD"/>
    <property type="match status" value="2"/>
</dbReference>
<dbReference type="PROSITE" id="PS51904">
    <property type="entry name" value="GLYCOSYL_HYDROL_F25_2"/>
    <property type="match status" value="1"/>
</dbReference>
<keyword evidence="2" id="KW-0378">Hydrolase</keyword>
<evidence type="ECO:0000256" key="1">
    <source>
        <dbReference type="ARBA" id="ARBA00010646"/>
    </source>
</evidence>
<protein>
    <submittedName>
        <fullName evidence="7">GH25 family lysozyme</fullName>
    </submittedName>
</protein>
<dbReference type="SMART" id="SM00641">
    <property type="entry name" value="Glyco_25"/>
    <property type="match status" value="1"/>
</dbReference>
<evidence type="ECO:0000256" key="2">
    <source>
        <dbReference type="ARBA" id="ARBA00022801"/>
    </source>
</evidence>
<dbReference type="RefSeq" id="WP_328662151.1">
    <property type="nucleotide sequence ID" value="NZ_BAAATN010000019.1"/>
</dbReference>
<dbReference type="SUPFAM" id="SSF47090">
    <property type="entry name" value="PGBD-like"/>
    <property type="match status" value="2"/>
</dbReference>
<feature type="domain" description="Peptidoglycan binding-like" evidence="6">
    <location>
        <begin position="355"/>
        <end position="409"/>
    </location>
</feature>
<comment type="similarity">
    <text evidence="1">Belongs to the glycosyl hydrolase 25 family.</text>
</comment>
<dbReference type="InterPro" id="IPR002053">
    <property type="entry name" value="Glyco_hydro_25"/>
</dbReference>
<comment type="caution">
    <text evidence="7">The sequence shown here is derived from an EMBL/GenBank/DDBJ whole genome shotgun (WGS) entry which is preliminary data.</text>
</comment>
<evidence type="ECO:0000256" key="5">
    <source>
        <dbReference type="SAM" id="SignalP"/>
    </source>
</evidence>
<dbReference type="InterPro" id="IPR036365">
    <property type="entry name" value="PGBD-like_sf"/>
</dbReference>